<feature type="chain" id="PRO_5020801121" evidence="1">
    <location>
        <begin position="19"/>
        <end position="272"/>
    </location>
</feature>
<sequence length="272" mass="30608">MMSATPFSIVLVTFNSSAVIGAALSSIPSGHQVIVVDNASSDNSAEIADEYGVTVVRLDTNLGFGTACNRGADLARHERLLFLNPDADLEPEALDILGAAFDKYPHSAGFNPRLLNSDGTQFFRHRTMLMRRPYWRRPALPLKDRPVVMLSGAALAVRKQVFDEIGGFDEAIFLFYEDDDISVRILKAGYGLHYIHDSVVRHMQGKSSPATPEMSSFRTYHAMRAKRYAMKKHRRPFFRWFRVLALSYRAMRYPQTSPKGSRARAHLKALLE</sequence>
<dbReference type="SUPFAM" id="SSF53448">
    <property type="entry name" value="Nucleotide-diphospho-sugar transferases"/>
    <property type="match status" value="1"/>
</dbReference>
<dbReference type="Pfam" id="PF00535">
    <property type="entry name" value="Glycos_transf_2"/>
    <property type="match status" value="1"/>
</dbReference>
<name>A0A4V3A6U3_9HYPH</name>
<evidence type="ECO:0000256" key="1">
    <source>
        <dbReference type="SAM" id="SignalP"/>
    </source>
</evidence>
<dbReference type="GO" id="GO:0016740">
    <property type="term" value="F:transferase activity"/>
    <property type="evidence" value="ECO:0007669"/>
    <property type="project" value="UniProtKB-KW"/>
</dbReference>
<organism evidence="3 4">
    <name type="scientific">Pseudohoeflea suaedae</name>
    <dbReference type="NCBI Taxonomy" id="877384"/>
    <lineage>
        <taxon>Bacteria</taxon>
        <taxon>Pseudomonadati</taxon>
        <taxon>Pseudomonadota</taxon>
        <taxon>Alphaproteobacteria</taxon>
        <taxon>Hyphomicrobiales</taxon>
        <taxon>Rhizobiaceae</taxon>
        <taxon>Pseudohoeflea</taxon>
    </lineage>
</organism>
<proteinExistence type="predicted"/>
<protein>
    <submittedName>
        <fullName evidence="3">Glycosyltransferase family 2 protein</fullName>
    </submittedName>
</protein>
<reference evidence="3 4" key="1">
    <citation type="journal article" date="2013" name="Int. J. Syst. Evol. Microbiol.">
        <title>Hoeflea suaedae sp. nov., an endophytic bacterium isolated from the root of the halophyte Suaeda maritima.</title>
        <authorList>
            <person name="Chung E.J."/>
            <person name="Park J.A."/>
            <person name="Pramanik P."/>
            <person name="Bibi F."/>
            <person name="Jeon C.O."/>
            <person name="Chung Y.R."/>
        </authorList>
    </citation>
    <scope>NUCLEOTIDE SEQUENCE [LARGE SCALE GENOMIC DNA]</scope>
    <source>
        <strain evidence="3 4">YC6898</strain>
    </source>
</reference>
<dbReference type="Proteomes" id="UP000295131">
    <property type="component" value="Unassembled WGS sequence"/>
</dbReference>
<dbReference type="Gene3D" id="3.90.550.10">
    <property type="entry name" value="Spore Coat Polysaccharide Biosynthesis Protein SpsA, Chain A"/>
    <property type="match status" value="1"/>
</dbReference>
<feature type="signal peptide" evidence="1">
    <location>
        <begin position="1"/>
        <end position="18"/>
    </location>
</feature>
<dbReference type="InterPro" id="IPR029044">
    <property type="entry name" value="Nucleotide-diphossugar_trans"/>
</dbReference>
<dbReference type="InterPro" id="IPR001173">
    <property type="entry name" value="Glyco_trans_2-like"/>
</dbReference>
<keyword evidence="4" id="KW-1185">Reference proteome</keyword>
<gene>
    <name evidence="3" type="ORF">E2A64_16870</name>
</gene>
<keyword evidence="1" id="KW-0732">Signal</keyword>
<evidence type="ECO:0000313" key="4">
    <source>
        <dbReference type="Proteomes" id="UP000295131"/>
    </source>
</evidence>
<keyword evidence="3" id="KW-0808">Transferase</keyword>
<comment type="caution">
    <text evidence="3">The sequence shown here is derived from an EMBL/GenBank/DDBJ whole genome shotgun (WGS) entry which is preliminary data.</text>
</comment>
<evidence type="ECO:0000313" key="3">
    <source>
        <dbReference type="EMBL" id="TDH34339.1"/>
    </source>
</evidence>
<dbReference type="AlphaFoldDB" id="A0A4V3A6U3"/>
<dbReference type="PANTHER" id="PTHR43179:SF7">
    <property type="entry name" value="RHAMNOSYLTRANSFERASE WBBL"/>
    <property type="match status" value="1"/>
</dbReference>
<evidence type="ECO:0000259" key="2">
    <source>
        <dbReference type="Pfam" id="PF00535"/>
    </source>
</evidence>
<dbReference type="PANTHER" id="PTHR43179">
    <property type="entry name" value="RHAMNOSYLTRANSFERASE WBBL"/>
    <property type="match status" value="1"/>
</dbReference>
<accession>A0A4V3A6U3</accession>
<dbReference type="EMBL" id="SMSI01000004">
    <property type="protein sequence ID" value="TDH34339.1"/>
    <property type="molecule type" value="Genomic_DNA"/>
</dbReference>
<dbReference type="CDD" id="cd04186">
    <property type="entry name" value="GT_2_like_c"/>
    <property type="match status" value="1"/>
</dbReference>
<feature type="domain" description="Glycosyltransferase 2-like" evidence="2">
    <location>
        <begin position="8"/>
        <end position="166"/>
    </location>
</feature>